<evidence type="ECO:0000259" key="4">
    <source>
        <dbReference type="PROSITE" id="PS50118"/>
    </source>
</evidence>
<dbReference type="GeneID" id="20669059"/>
<evidence type="ECO:0000256" key="2">
    <source>
        <dbReference type="ARBA" id="ARBA00023242"/>
    </source>
</evidence>
<name>W4KQL0_HETIT</name>
<evidence type="ECO:0000313" key="5">
    <source>
        <dbReference type="EMBL" id="ETW87690.1"/>
    </source>
</evidence>
<dbReference type="Gene3D" id="1.10.30.10">
    <property type="entry name" value="High mobility group box domain"/>
    <property type="match status" value="1"/>
</dbReference>
<feature type="non-terminal residue" evidence="5">
    <location>
        <position position="73"/>
    </location>
</feature>
<dbReference type="GO" id="GO:0000978">
    <property type="term" value="F:RNA polymerase II cis-regulatory region sequence-specific DNA binding"/>
    <property type="evidence" value="ECO:0007669"/>
    <property type="project" value="TreeGrafter"/>
</dbReference>
<dbReference type="Proteomes" id="UP000030671">
    <property type="component" value="Unassembled WGS sequence"/>
</dbReference>
<dbReference type="OrthoDB" id="6247875at2759"/>
<evidence type="ECO:0000313" key="6">
    <source>
        <dbReference type="Proteomes" id="UP000030671"/>
    </source>
</evidence>
<keyword evidence="6" id="KW-1185">Reference proteome</keyword>
<accession>W4KQL0</accession>
<feature type="domain" description="HMG box" evidence="4">
    <location>
        <begin position="1"/>
        <end position="70"/>
    </location>
</feature>
<dbReference type="CDD" id="cd01389">
    <property type="entry name" value="HMG-box_ROX1-like"/>
    <property type="match status" value="1"/>
</dbReference>
<dbReference type="AlphaFoldDB" id="W4KQL0"/>
<dbReference type="HOGENOM" id="CLU_082854_6_2_1"/>
<dbReference type="SUPFAM" id="SSF47095">
    <property type="entry name" value="HMG-box"/>
    <property type="match status" value="1"/>
</dbReference>
<dbReference type="STRING" id="747525.W4KQL0"/>
<sequence length="73" mass="8758">IPRPPNCFMVYRSHFWAKEKAFKDAERNHSNISCLAGGSWRELTNTQRELYQAIAREAQRLHSQRYPDYKYQP</sequence>
<dbReference type="RefSeq" id="XP_009541559.1">
    <property type="nucleotide sequence ID" value="XM_009543264.1"/>
</dbReference>
<dbReference type="EMBL" id="KI925454">
    <property type="protein sequence ID" value="ETW87690.1"/>
    <property type="molecule type" value="Genomic_DNA"/>
</dbReference>
<gene>
    <name evidence="5" type="ORF">HETIRDRAFT_244598</name>
</gene>
<keyword evidence="1 3" id="KW-0238">DNA-binding</keyword>
<dbReference type="PROSITE" id="PS50118">
    <property type="entry name" value="HMG_BOX_2"/>
    <property type="match status" value="1"/>
</dbReference>
<dbReference type="InterPro" id="IPR009071">
    <property type="entry name" value="HMG_box_dom"/>
</dbReference>
<dbReference type="PANTHER" id="PTHR45789:SF2">
    <property type="entry name" value="FI18025P1"/>
    <property type="match status" value="1"/>
</dbReference>
<evidence type="ECO:0000256" key="3">
    <source>
        <dbReference type="PROSITE-ProRule" id="PRU00267"/>
    </source>
</evidence>
<dbReference type="InterPro" id="IPR036910">
    <property type="entry name" value="HMG_box_dom_sf"/>
</dbReference>
<dbReference type="SMART" id="SM00398">
    <property type="entry name" value="HMG"/>
    <property type="match status" value="1"/>
</dbReference>
<feature type="DNA-binding region" description="HMG box" evidence="3">
    <location>
        <begin position="1"/>
        <end position="70"/>
    </location>
</feature>
<dbReference type="InParanoid" id="W4KQL0"/>
<evidence type="ECO:0000256" key="1">
    <source>
        <dbReference type="ARBA" id="ARBA00023125"/>
    </source>
</evidence>
<dbReference type="Pfam" id="PF00505">
    <property type="entry name" value="HMG_box"/>
    <property type="match status" value="1"/>
</dbReference>
<reference evidence="5 6" key="1">
    <citation type="journal article" date="2012" name="New Phytol.">
        <title>Insight into trade-off between wood decay and parasitism from the genome of a fungal forest pathogen.</title>
        <authorList>
            <person name="Olson A."/>
            <person name="Aerts A."/>
            <person name="Asiegbu F."/>
            <person name="Belbahri L."/>
            <person name="Bouzid O."/>
            <person name="Broberg A."/>
            <person name="Canback B."/>
            <person name="Coutinho P.M."/>
            <person name="Cullen D."/>
            <person name="Dalman K."/>
            <person name="Deflorio G."/>
            <person name="van Diepen L.T."/>
            <person name="Dunand C."/>
            <person name="Duplessis S."/>
            <person name="Durling M."/>
            <person name="Gonthier P."/>
            <person name="Grimwood J."/>
            <person name="Fossdal C.G."/>
            <person name="Hansson D."/>
            <person name="Henrissat B."/>
            <person name="Hietala A."/>
            <person name="Himmelstrand K."/>
            <person name="Hoffmeister D."/>
            <person name="Hogberg N."/>
            <person name="James T.Y."/>
            <person name="Karlsson M."/>
            <person name="Kohler A."/>
            <person name="Kues U."/>
            <person name="Lee Y.H."/>
            <person name="Lin Y.C."/>
            <person name="Lind M."/>
            <person name="Lindquist E."/>
            <person name="Lombard V."/>
            <person name="Lucas S."/>
            <person name="Lunden K."/>
            <person name="Morin E."/>
            <person name="Murat C."/>
            <person name="Park J."/>
            <person name="Raffaello T."/>
            <person name="Rouze P."/>
            <person name="Salamov A."/>
            <person name="Schmutz J."/>
            <person name="Solheim H."/>
            <person name="Stahlberg J."/>
            <person name="Velez H."/>
            <person name="de Vries R.P."/>
            <person name="Wiebenga A."/>
            <person name="Woodward S."/>
            <person name="Yakovlev I."/>
            <person name="Garbelotto M."/>
            <person name="Martin F."/>
            <person name="Grigoriev I.V."/>
            <person name="Stenlid J."/>
        </authorList>
    </citation>
    <scope>NUCLEOTIDE SEQUENCE [LARGE SCALE GENOMIC DNA]</scope>
    <source>
        <strain evidence="5 6">TC 32-1</strain>
    </source>
</reference>
<feature type="non-terminal residue" evidence="5">
    <location>
        <position position="1"/>
    </location>
</feature>
<dbReference type="GO" id="GO:0005634">
    <property type="term" value="C:nucleus"/>
    <property type="evidence" value="ECO:0007669"/>
    <property type="project" value="UniProtKB-UniRule"/>
</dbReference>
<protein>
    <recommendedName>
        <fullName evidence="4">HMG box domain-containing protein</fullName>
    </recommendedName>
</protein>
<dbReference type="GO" id="GO:0000981">
    <property type="term" value="F:DNA-binding transcription factor activity, RNA polymerase II-specific"/>
    <property type="evidence" value="ECO:0007669"/>
    <property type="project" value="TreeGrafter"/>
</dbReference>
<dbReference type="PANTHER" id="PTHR45789">
    <property type="entry name" value="FI18025P1"/>
    <property type="match status" value="1"/>
</dbReference>
<dbReference type="KEGG" id="hir:HETIRDRAFT_244598"/>
<organism evidence="5 6">
    <name type="scientific">Heterobasidion irregulare (strain TC 32-1)</name>
    <dbReference type="NCBI Taxonomy" id="747525"/>
    <lineage>
        <taxon>Eukaryota</taxon>
        <taxon>Fungi</taxon>
        <taxon>Dikarya</taxon>
        <taxon>Basidiomycota</taxon>
        <taxon>Agaricomycotina</taxon>
        <taxon>Agaricomycetes</taxon>
        <taxon>Russulales</taxon>
        <taxon>Bondarzewiaceae</taxon>
        <taxon>Heterobasidion</taxon>
        <taxon>Heterobasidion annosum species complex</taxon>
    </lineage>
</organism>
<proteinExistence type="predicted"/>
<keyword evidence="2 3" id="KW-0539">Nucleus</keyword>
<dbReference type="InterPro" id="IPR051356">
    <property type="entry name" value="SOX/SOX-like_TF"/>
</dbReference>